<feature type="region of interest" description="Disordered" evidence="1">
    <location>
        <begin position="1"/>
        <end position="21"/>
    </location>
</feature>
<dbReference type="InterPro" id="IPR005183">
    <property type="entry name" value="DUF305_CopM-like"/>
</dbReference>
<dbReference type="Proteomes" id="UP000562984">
    <property type="component" value="Unassembled WGS sequence"/>
</dbReference>
<sequence length="240" mass="24730">MSTIDTPQPQSRRAGPDQPAIRRRVTAAVFAAATALVLSACSNDTADPGAGSPGSAPGTGMMMESSTASSSSPAAAGQHNDADVMFVTMMIPHHQGAIEMADLALAQAESPEIKKLAGEIKAAQDPEIRQMQGWLQQWGVPASSSSAPMSGMNHAGMAPGSMGEMAGMGSADMAKLKAAKGTEFDRLFLTQMIAHHKGAIDMSNAVLANGSDPQVKALARNIASAQQTEITTMQQLLGGQ</sequence>
<feature type="compositionally biased region" description="Polar residues" evidence="1">
    <location>
        <begin position="1"/>
        <end position="11"/>
    </location>
</feature>
<dbReference type="Gene3D" id="1.20.1260.10">
    <property type="match status" value="1"/>
</dbReference>
<keyword evidence="4" id="KW-1185">Reference proteome</keyword>
<evidence type="ECO:0000313" key="3">
    <source>
        <dbReference type="EMBL" id="NNG37047.1"/>
    </source>
</evidence>
<reference evidence="3 4" key="1">
    <citation type="submission" date="2020-05" db="EMBL/GenBank/DDBJ databases">
        <title>Nakamurella sp. DB0629 isolated from air conditioner.</title>
        <authorList>
            <person name="Kim D.H."/>
            <person name="Kim D.-U."/>
        </authorList>
    </citation>
    <scope>NUCLEOTIDE SEQUENCE [LARGE SCALE GENOMIC DNA]</scope>
    <source>
        <strain evidence="3 4">DB0629</strain>
    </source>
</reference>
<name>A0A849AAS2_9ACTN</name>
<comment type="caution">
    <text evidence="3">The sequence shown here is derived from an EMBL/GenBank/DDBJ whole genome shotgun (WGS) entry which is preliminary data.</text>
</comment>
<dbReference type="PANTHER" id="PTHR36933:SF1">
    <property type="entry name" value="SLL0788 PROTEIN"/>
    <property type="match status" value="1"/>
</dbReference>
<dbReference type="Pfam" id="PF03713">
    <property type="entry name" value="DUF305"/>
    <property type="match status" value="1"/>
</dbReference>
<evidence type="ECO:0000259" key="2">
    <source>
        <dbReference type="Pfam" id="PF03713"/>
    </source>
</evidence>
<gene>
    <name evidence="3" type="ORF">HKD39_15290</name>
</gene>
<evidence type="ECO:0000256" key="1">
    <source>
        <dbReference type="SAM" id="MobiDB-lite"/>
    </source>
</evidence>
<feature type="domain" description="DUF305" evidence="2">
    <location>
        <begin position="83"/>
        <end position="237"/>
    </location>
</feature>
<feature type="compositionally biased region" description="Low complexity" evidence="1">
    <location>
        <begin position="42"/>
        <end position="76"/>
    </location>
</feature>
<organism evidence="3 4">
    <name type="scientific">Nakamurella aerolata</name>
    <dbReference type="NCBI Taxonomy" id="1656892"/>
    <lineage>
        <taxon>Bacteria</taxon>
        <taxon>Bacillati</taxon>
        <taxon>Actinomycetota</taxon>
        <taxon>Actinomycetes</taxon>
        <taxon>Nakamurellales</taxon>
        <taxon>Nakamurellaceae</taxon>
        <taxon>Nakamurella</taxon>
    </lineage>
</organism>
<accession>A0A849AAS2</accession>
<evidence type="ECO:0000313" key="4">
    <source>
        <dbReference type="Proteomes" id="UP000562984"/>
    </source>
</evidence>
<dbReference type="EMBL" id="JABEND010000009">
    <property type="protein sequence ID" value="NNG37047.1"/>
    <property type="molecule type" value="Genomic_DNA"/>
</dbReference>
<dbReference type="PANTHER" id="PTHR36933">
    <property type="entry name" value="SLL0788 PROTEIN"/>
    <property type="match status" value="1"/>
</dbReference>
<proteinExistence type="predicted"/>
<feature type="region of interest" description="Disordered" evidence="1">
    <location>
        <begin position="42"/>
        <end position="77"/>
    </location>
</feature>
<dbReference type="RefSeq" id="WP_171200740.1">
    <property type="nucleotide sequence ID" value="NZ_JABEND010000009.1"/>
</dbReference>
<dbReference type="InterPro" id="IPR012347">
    <property type="entry name" value="Ferritin-like"/>
</dbReference>
<protein>
    <submittedName>
        <fullName evidence="3">DUF305 domain-containing protein</fullName>
    </submittedName>
</protein>
<dbReference type="AlphaFoldDB" id="A0A849AAS2"/>